<feature type="chain" id="PRO_5031443352" description="alpha-amylase" evidence="10">
    <location>
        <begin position="28"/>
        <end position="1076"/>
    </location>
</feature>
<organism evidence="13">
    <name type="scientific">Alexandrium monilatum</name>
    <dbReference type="NCBI Taxonomy" id="311494"/>
    <lineage>
        <taxon>Eukaryota</taxon>
        <taxon>Sar</taxon>
        <taxon>Alveolata</taxon>
        <taxon>Dinophyceae</taxon>
        <taxon>Gonyaulacales</taxon>
        <taxon>Pyrocystaceae</taxon>
        <taxon>Alexandrium</taxon>
    </lineage>
</organism>
<feature type="signal peptide" evidence="10">
    <location>
        <begin position="1"/>
        <end position="27"/>
    </location>
</feature>
<dbReference type="SMART" id="SM00458">
    <property type="entry name" value="RICIN"/>
    <property type="match status" value="1"/>
</dbReference>
<dbReference type="InterPro" id="IPR000772">
    <property type="entry name" value="Ricin_B_lectin"/>
</dbReference>
<dbReference type="PANTHER" id="PTHR43447">
    <property type="entry name" value="ALPHA-AMYLASE"/>
    <property type="match status" value="1"/>
</dbReference>
<dbReference type="InterPro" id="IPR013780">
    <property type="entry name" value="Glyco_hydro_b"/>
</dbReference>
<feature type="domain" description="Glycosyl hydrolase family 13 catalytic" evidence="12">
    <location>
        <begin position="545"/>
        <end position="949"/>
    </location>
</feature>
<dbReference type="SUPFAM" id="SSF51445">
    <property type="entry name" value="(Trans)glycosidases"/>
    <property type="match status" value="1"/>
</dbReference>
<keyword evidence="10" id="KW-0732">Signal</keyword>
<dbReference type="InterPro" id="IPR035992">
    <property type="entry name" value="Ricin_B-like_lectins"/>
</dbReference>
<dbReference type="CDD" id="cd00161">
    <property type="entry name" value="beta-trefoil_Ricin-like"/>
    <property type="match status" value="1"/>
</dbReference>
<dbReference type="CDD" id="cd00257">
    <property type="entry name" value="beta-trefoil_FSCN-like"/>
    <property type="match status" value="1"/>
</dbReference>
<dbReference type="InterPro" id="IPR008999">
    <property type="entry name" value="Actin-crosslinking"/>
</dbReference>
<dbReference type="InterPro" id="IPR017853">
    <property type="entry name" value="GH"/>
</dbReference>
<dbReference type="Gene3D" id="2.80.10.50">
    <property type="match status" value="2"/>
</dbReference>
<keyword evidence="5" id="KW-0378">Hydrolase</keyword>
<feature type="domain" description="Ricin B lectin" evidence="11">
    <location>
        <begin position="90"/>
        <end position="219"/>
    </location>
</feature>
<dbReference type="AlphaFoldDB" id="A0A7S4QJC5"/>
<reference evidence="13" key="1">
    <citation type="submission" date="2021-01" db="EMBL/GenBank/DDBJ databases">
        <authorList>
            <person name="Corre E."/>
            <person name="Pelletier E."/>
            <person name="Niang G."/>
            <person name="Scheremetjew M."/>
            <person name="Finn R."/>
            <person name="Kale V."/>
            <person name="Holt S."/>
            <person name="Cochrane G."/>
            <person name="Meng A."/>
            <person name="Brown T."/>
            <person name="Cohen L."/>
        </authorList>
    </citation>
    <scope>NUCLEOTIDE SEQUENCE</scope>
    <source>
        <strain evidence="13">CCMP3105</strain>
    </source>
</reference>
<dbReference type="Gene3D" id="2.60.40.1180">
    <property type="entry name" value="Golgi alpha-mannosidase II"/>
    <property type="match status" value="1"/>
</dbReference>
<evidence type="ECO:0000256" key="5">
    <source>
        <dbReference type="ARBA" id="ARBA00022801"/>
    </source>
</evidence>
<evidence type="ECO:0000313" key="13">
    <source>
        <dbReference type="EMBL" id="CAE4585496.1"/>
    </source>
</evidence>
<dbReference type="Pfam" id="PF00128">
    <property type="entry name" value="Alpha-amylase"/>
    <property type="match status" value="1"/>
</dbReference>
<evidence type="ECO:0000256" key="1">
    <source>
        <dbReference type="ARBA" id="ARBA00000548"/>
    </source>
</evidence>
<dbReference type="GO" id="GO:0004556">
    <property type="term" value="F:alpha-amylase activity"/>
    <property type="evidence" value="ECO:0007669"/>
    <property type="project" value="UniProtKB-EC"/>
</dbReference>
<comment type="cofactor">
    <cofactor evidence="2">
        <name>Ca(2+)</name>
        <dbReference type="ChEBI" id="CHEBI:29108"/>
    </cofactor>
</comment>
<evidence type="ECO:0000259" key="11">
    <source>
        <dbReference type="SMART" id="SM00458"/>
    </source>
</evidence>
<dbReference type="PROSITE" id="PS50231">
    <property type="entry name" value="RICIN_B_LECTIN"/>
    <property type="match status" value="1"/>
</dbReference>
<comment type="similarity">
    <text evidence="3 8">Belongs to the glycosyl hydrolase 13 family.</text>
</comment>
<proteinExistence type="inferred from homology"/>
<evidence type="ECO:0000256" key="2">
    <source>
        <dbReference type="ARBA" id="ARBA00001913"/>
    </source>
</evidence>
<protein>
    <recommendedName>
        <fullName evidence="4">alpha-amylase</fullName>
        <ecNumber evidence="4">3.2.1.1</ecNumber>
    </recommendedName>
</protein>
<feature type="region of interest" description="Disordered" evidence="9">
    <location>
        <begin position="222"/>
        <end position="252"/>
    </location>
</feature>
<evidence type="ECO:0000256" key="10">
    <source>
        <dbReference type="SAM" id="SignalP"/>
    </source>
</evidence>
<dbReference type="GO" id="GO:0043169">
    <property type="term" value="F:cation binding"/>
    <property type="evidence" value="ECO:0007669"/>
    <property type="project" value="InterPro"/>
</dbReference>
<dbReference type="InterPro" id="IPR006046">
    <property type="entry name" value="Alpha_amylase"/>
</dbReference>
<evidence type="ECO:0000256" key="3">
    <source>
        <dbReference type="ARBA" id="ARBA00008061"/>
    </source>
</evidence>
<comment type="catalytic activity">
    <reaction evidence="1">
        <text>Endohydrolysis of (1-&gt;4)-alpha-D-glucosidic linkages in polysaccharides containing three or more (1-&gt;4)-alpha-linked D-glucose units.</text>
        <dbReference type="EC" id="3.2.1.1"/>
    </reaction>
</comment>
<dbReference type="Pfam" id="PF00652">
    <property type="entry name" value="Ricin_B_lectin"/>
    <property type="match status" value="1"/>
</dbReference>
<dbReference type="SUPFAM" id="SSF50370">
    <property type="entry name" value="Ricin B-like lectins"/>
    <property type="match status" value="1"/>
</dbReference>
<accession>A0A7S4QJC5</accession>
<gene>
    <name evidence="13" type="ORF">AMON00008_LOCUS21405</name>
</gene>
<dbReference type="GO" id="GO:0005975">
    <property type="term" value="P:carbohydrate metabolic process"/>
    <property type="evidence" value="ECO:0007669"/>
    <property type="project" value="InterPro"/>
</dbReference>
<dbReference type="InterPro" id="IPR006047">
    <property type="entry name" value="GH13_cat_dom"/>
</dbReference>
<evidence type="ECO:0000256" key="7">
    <source>
        <dbReference type="ARBA" id="ARBA00023295"/>
    </source>
</evidence>
<evidence type="ECO:0000256" key="6">
    <source>
        <dbReference type="ARBA" id="ARBA00023277"/>
    </source>
</evidence>
<dbReference type="Gene3D" id="3.20.20.80">
    <property type="entry name" value="Glycosidases"/>
    <property type="match status" value="1"/>
</dbReference>
<dbReference type="SUPFAM" id="SSF50405">
    <property type="entry name" value="Actin-crosslinking proteins"/>
    <property type="match status" value="1"/>
</dbReference>
<evidence type="ECO:0000256" key="8">
    <source>
        <dbReference type="RuleBase" id="RU003615"/>
    </source>
</evidence>
<evidence type="ECO:0000256" key="9">
    <source>
        <dbReference type="SAM" id="MobiDB-lite"/>
    </source>
</evidence>
<evidence type="ECO:0000256" key="4">
    <source>
        <dbReference type="ARBA" id="ARBA00012595"/>
    </source>
</evidence>
<evidence type="ECO:0000259" key="12">
    <source>
        <dbReference type="SMART" id="SM00642"/>
    </source>
</evidence>
<keyword evidence="6" id="KW-0119">Carbohydrate metabolism</keyword>
<dbReference type="EC" id="3.2.1.1" evidence="4"/>
<name>A0A7S4QJC5_9DINO</name>
<dbReference type="SMART" id="SM00642">
    <property type="entry name" value="Aamy"/>
    <property type="match status" value="1"/>
</dbReference>
<dbReference type="EMBL" id="HBNR01031338">
    <property type="protein sequence ID" value="CAE4585496.1"/>
    <property type="molecule type" value="Transcribed_RNA"/>
</dbReference>
<dbReference type="PRINTS" id="PR00110">
    <property type="entry name" value="ALPHAAMYLASE"/>
</dbReference>
<sequence>MTSSRMLAAGFVEVLAALLLLRPDAIAGLESVVPGTTREPCATAGECQAPLNGSQGAPGLLLIQLNRGDLGTSFQATRQSTQEAADSKQSHVVYGQIKAWHGLCLDAHQRSEKGGRVHMWTCEDHTNMRWAYDEELGQIKNQEGICLAMTNGNVNGGQVHMWPCDPTSKDQQWVYDHATGQIKAVYGVCLDSPNRDADGGHVHLWECDTENINQQWMIRPVPGRPTPAPTPMAPPTPQPTAGPTLAPLPTPAPTVLPTSAPIAEPTVAPTPKPVQPTAAPTPVPVQPPVTVPPAPAPAGPLKPIPNCYLAPLVRNADCERLRLLEGLEFGLNEYGQETSARKLCTDNMREHGGDTFVFSVGRCEVWRCISRKALQASAGPGNQAVRISLADHLGRALTAAEDGSLSFQPGPTTPQSRFHYVQNEDGTIALQSLYGKYVTAKPGGVVSAEAKLIDDWEKLEVIHHGAQLLDLSLKTFHGSLISVTADGHVRGQPGSAGMASRFTLINHTVPEEPASGPPKKTWVHSELCPYQEARGGIQGKEARGPVVVKLWEWNYADVAQECVEFLGPNGFDAVQLSPIVEHVVGHQWWTKYQPVSYGLNTRSGTKEELQHMVATCRAAGVEIVVDVILNHMAAACKEARYSVLGNKPETPCTGWNGTRFGNRRTAGARGWDKAEPAMFHHKEDNELKNCMVGPSTGWLCGSPSLGDCSCCQCDMYGGLADWKTEAAVVRQMHTRHLQELFDMGITMLRVDAAIYSEVDDLAAMFNQFPWDFIFQEWWGEFPDARRTNLVGHYRDVAYRWKVVNAMANLHISEYHKLLDIKGGVHGIPQEHAMYPLLYHDGRSTDAAADIATFKNGLEYHQQQRFLLAWPVGVSIGIWGGFSWKSLEDGPPGCERPDKHCKPRSVYDEQGRVQCMPTPTQSPLPRELARSRSWVCEHRWAGVAGLVHFRKACRGLPISRMWKADQADVGKGHLAFRLGGKCFAALVRGRRAHSSWHSIGNWSLAGLETGLAPGRYCDLASLETQRGWDGSSCPREVTLGQHGAVLEGSVAEGDILAIHAGAMVPRAGAHETAALAS</sequence>
<keyword evidence="7" id="KW-0326">Glycosidase</keyword>